<dbReference type="InterPro" id="IPR036047">
    <property type="entry name" value="F-box-like_dom_sf"/>
</dbReference>
<dbReference type="AlphaFoldDB" id="A0A833RSP4"/>
<dbReference type="Pfam" id="PF03478">
    <property type="entry name" value="Beta-prop_KIB1-4"/>
    <property type="match status" value="1"/>
</dbReference>
<sequence length="381" mass="44215">MTCWSDLAYDMLGHITSFLPLTDHHRFSAVCKNWRLVAKQKRHSPAHQLPWLVLGDEPGTGKRKFYNLSEDRHYAIDIPELYGRYICGSSHGWLVAIDIKITGILINPFTREFYELPLFPQYNIGMWEATPPSYENFPIVDYREGPGGRGSGTFEELQVKIVHKAILSHDPKERADFTLMILTGWKGVPAFWKPGDSSWTVISVRSPMFISDVIYFKGQFVFATMESEVLRLNFQPDHPKMYEIESLRISQTCLIAQCYLVDYSGRLLLVERWFFEHYFKVLRVNFEKPKVSKRNHIRKAALFLGTNDSLVIDRSKLVRGCKCKTNNIYFTDSTRSFGHEVLGCDDMGVFNMSDKTVGTFYSPEIRYTRLDTPIWFTPNPW</sequence>
<evidence type="ECO:0000313" key="3">
    <source>
        <dbReference type="EMBL" id="KAF3338959.1"/>
    </source>
</evidence>
<keyword evidence="4" id="KW-1185">Reference proteome</keyword>
<protein>
    <submittedName>
        <fullName evidence="3">F-box protein</fullName>
    </submittedName>
</protein>
<dbReference type="Gene3D" id="1.20.1280.50">
    <property type="match status" value="1"/>
</dbReference>
<organism evidence="3 4">
    <name type="scientific">Carex littledalei</name>
    <dbReference type="NCBI Taxonomy" id="544730"/>
    <lineage>
        <taxon>Eukaryota</taxon>
        <taxon>Viridiplantae</taxon>
        <taxon>Streptophyta</taxon>
        <taxon>Embryophyta</taxon>
        <taxon>Tracheophyta</taxon>
        <taxon>Spermatophyta</taxon>
        <taxon>Magnoliopsida</taxon>
        <taxon>Liliopsida</taxon>
        <taxon>Poales</taxon>
        <taxon>Cyperaceae</taxon>
        <taxon>Cyperoideae</taxon>
        <taxon>Cariceae</taxon>
        <taxon>Carex</taxon>
        <taxon>Carex subgen. Euthyceras</taxon>
    </lineage>
</organism>
<evidence type="ECO:0000313" key="4">
    <source>
        <dbReference type="Proteomes" id="UP000623129"/>
    </source>
</evidence>
<dbReference type="InterPro" id="IPR005174">
    <property type="entry name" value="KIB1-4_b-propeller"/>
</dbReference>
<dbReference type="PANTHER" id="PTHR44259">
    <property type="entry name" value="OS07G0183000 PROTEIN-RELATED"/>
    <property type="match status" value="1"/>
</dbReference>
<dbReference type="Proteomes" id="UP000623129">
    <property type="component" value="Unassembled WGS sequence"/>
</dbReference>
<name>A0A833RSP4_9POAL</name>
<dbReference type="Pfam" id="PF00646">
    <property type="entry name" value="F-box"/>
    <property type="match status" value="1"/>
</dbReference>
<evidence type="ECO:0000259" key="1">
    <source>
        <dbReference type="Pfam" id="PF00646"/>
    </source>
</evidence>
<comment type="caution">
    <text evidence="3">The sequence shown here is derived from an EMBL/GenBank/DDBJ whole genome shotgun (WGS) entry which is preliminary data.</text>
</comment>
<proteinExistence type="predicted"/>
<dbReference type="OrthoDB" id="1937564at2759"/>
<evidence type="ECO:0000259" key="2">
    <source>
        <dbReference type="Pfam" id="PF03478"/>
    </source>
</evidence>
<dbReference type="SUPFAM" id="SSF81383">
    <property type="entry name" value="F-box domain"/>
    <property type="match status" value="1"/>
</dbReference>
<reference evidence="3" key="1">
    <citation type="submission" date="2020-01" db="EMBL/GenBank/DDBJ databases">
        <title>Genome sequence of Kobresia littledalei, the first chromosome-level genome in the family Cyperaceae.</title>
        <authorList>
            <person name="Qu G."/>
        </authorList>
    </citation>
    <scope>NUCLEOTIDE SEQUENCE</scope>
    <source>
        <strain evidence="3">C.B.Clarke</strain>
        <tissue evidence="3">Leaf</tissue>
    </source>
</reference>
<dbReference type="PANTHER" id="PTHR44259:SF107">
    <property type="entry name" value="F-BOX PROTEIN SKIP23-LIKE"/>
    <property type="match status" value="1"/>
</dbReference>
<feature type="domain" description="F-box" evidence="1">
    <location>
        <begin position="4"/>
        <end position="40"/>
    </location>
</feature>
<feature type="domain" description="KIB1-4 beta-propeller" evidence="2">
    <location>
        <begin position="65"/>
        <end position="351"/>
    </location>
</feature>
<dbReference type="CDD" id="cd09917">
    <property type="entry name" value="F-box_SF"/>
    <property type="match status" value="1"/>
</dbReference>
<dbReference type="InterPro" id="IPR001810">
    <property type="entry name" value="F-box_dom"/>
</dbReference>
<gene>
    <name evidence="3" type="ORF">FCM35_KLT16430</name>
</gene>
<dbReference type="InterPro" id="IPR050942">
    <property type="entry name" value="F-box_BR-signaling"/>
</dbReference>
<accession>A0A833RSP4</accession>
<dbReference type="EMBL" id="SWLB01000004">
    <property type="protein sequence ID" value="KAF3338959.1"/>
    <property type="molecule type" value="Genomic_DNA"/>
</dbReference>